<dbReference type="InterPro" id="IPR027417">
    <property type="entry name" value="P-loop_NTPase"/>
</dbReference>
<dbReference type="InterPro" id="IPR000719">
    <property type="entry name" value="Prot_kinase_dom"/>
</dbReference>
<evidence type="ECO:0000313" key="3">
    <source>
        <dbReference type="Proteomes" id="UP001631993"/>
    </source>
</evidence>
<dbReference type="PROSITE" id="PS50011">
    <property type="entry name" value="PROTEIN_KINASE_DOM"/>
    <property type="match status" value="1"/>
</dbReference>
<dbReference type="InterPro" id="IPR041677">
    <property type="entry name" value="DNA2/NAM7_AAA_11"/>
</dbReference>
<reference evidence="2 3" key="1">
    <citation type="submission" date="2024-12" db="EMBL/GenBank/DDBJ databases">
        <title>Forecasting of Potato common scab and diversities of Pathogenic streptomyces spp. in china.</title>
        <authorList>
            <person name="Handique U."/>
            <person name="Wu J."/>
        </authorList>
    </citation>
    <scope>NUCLEOTIDE SEQUENCE [LARGE SCALE GENOMIC DNA]</scope>
    <source>
        <strain evidence="2 3">ZRIMU1585</strain>
    </source>
</reference>
<dbReference type="SUPFAM" id="SSF52540">
    <property type="entry name" value="P-loop containing nucleoside triphosphate hydrolases"/>
    <property type="match status" value="1"/>
</dbReference>
<organism evidence="2 3">
    <name type="scientific">Streptomyces galilaeus</name>
    <dbReference type="NCBI Taxonomy" id="33899"/>
    <lineage>
        <taxon>Bacteria</taxon>
        <taxon>Bacillati</taxon>
        <taxon>Actinomycetota</taxon>
        <taxon>Actinomycetes</taxon>
        <taxon>Kitasatosporales</taxon>
        <taxon>Streptomycetaceae</taxon>
        <taxon>Streptomyces</taxon>
    </lineage>
</organism>
<proteinExistence type="predicted"/>
<evidence type="ECO:0000313" key="2">
    <source>
        <dbReference type="EMBL" id="MFM9651586.1"/>
    </source>
</evidence>
<accession>A0ABW9ISZ9</accession>
<dbReference type="Gene3D" id="3.40.50.300">
    <property type="entry name" value="P-loop containing nucleotide triphosphate hydrolases"/>
    <property type="match status" value="2"/>
</dbReference>
<dbReference type="Proteomes" id="UP001631993">
    <property type="component" value="Unassembled WGS sequence"/>
</dbReference>
<protein>
    <submittedName>
        <fullName evidence="2">AAA domain-containing protein</fullName>
    </submittedName>
</protein>
<dbReference type="Gene3D" id="1.10.510.10">
    <property type="entry name" value="Transferase(Phosphotransferase) domain 1"/>
    <property type="match status" value="1"/>
</dbReference>
<dbReference type="Pfam" id="PF13086">
    <property type="entry name" value="AAA_11"/>
    <property type="match status" value="1"/>
</dbReference>
<name>A0ABW9ISZ9_STRGJ</name>
<dbReference type="PANTHER" id="PTHR10887:SF495">
    <property type="entry name" value="HELICASE SENATAXIN ISOFORM X1-RELATED"/>
    <property type="match status" value="1"/>
</dbReference>
<keyword evidence="3" id="KW-1185">Reference proteome</keyword>
<dbReference type="SUPFAM" id="SSF56112">
    <property type="entry name" value="Protein kinase-like (PK-like)"/>
    <property type="match status" value="1"/>
</dbReference>
<feature type="domain" description="Protein kinase" evidence="1">
    <location>
        <begin position="18"/>
        <end position="290"/>
    </location>
</feature>
<dbReference type="InterPro" id="IPR011009">
    <property type="entry name" value="Kinase-like_dom_sf"/>
</dbReference>
<sequence>MTLTAGVSLLKGRYKIIGSVVSTAGEGQLWGAEDTTEFVKPYLLKAWHFYETKPDDVQRALWDAELRTLYQVRSTPGSEGSLLQLQDVGIDNDHRCFVMVFKTEGLHTLATRLGERSSHEWLSGRPAGRRELWQMLGRIAEGLALLHEQQVVHRCVSPESVFLDPGEGPESCLLGGFEWSVRLGHPASAPPSRVGWETAPEALGGGTAFGPDADWFAFGMLVARCMLPIEHLSTTTDPMARYRLVLNHLAKAKRKLTPQEHDFIGQLIADETAIRPKHGTEISTTIREIVRVLQQPSTGSDAAPRHIVVIDPGSRSLVRTCLELGLRESLQLGPADPFDPNRPEHVSRLHSFLYEDFADGATLAAIANRDQYILSGRSLHLTIGPARSLAGATTSWQNAFCTGIREFFTADPSRQVDIPAGRIGFFSTKHYREQGHVLSSAPSWEVLLPKIDKARERREDQERFAEFVRITNQIDILIRDAELFRCQVTDVRFAANGTLTSIKVREVPRVHEPMSMLKPDGGMAAFLFREKYSGKQGSNLIQLCSPESESIAQLAAVPEWKVADVDVRGRSATLRPASEILDPPRVDDIRVLRTKGLKGQVDLIKRRKEAISRLAKHTYLLESLSAPGQVIMDSGPVDLPVPLHDDIVDSSKRNQIKKILGVRPIYALQGPPGTGKTHMVAWLLREILEEDPVAQILITAQAHPAVDVLRSKVEQEAFKDIPEDRRPLAIRLRRTNSDQSGALPQDEPGSEQQVTRALLQNTIRRLEAAAEKQELSTVQVDWLEACRTMLKDLHTRDASLAKEFRELVKRSASITYSTAADGDLAALAGEVTYDWAIVEEAGKAHGFELALPLYLGHRWLLIGDPKQLPPYRIEDYQKAVAALDETVAALEGMEGLGRLLDTELLHAWRSRTDEQRREFGEYCKKWLTLFEQLHKLCSYHEHDEGLLTGQHRMHPDIGELVSQTYYDGRLQHYTRDPKTKVPHANILHGLTTPAELRSKAVVWLDLPAAADDPRAQEDAVPKYRNMAEAHALEKFLRSLQGDPSRPLDLAVLSPYAQQVGHLRKQLNTPELREALAAAGLVLTPDPRRSSSDPAEERQDGFFTVDSFQGNQSKIIAVSLVRNNIKLPEKGLGFLREAPRMNVLISRAELLLVLVGSWDFFRNQVAHVSRKKEEDDPLRHLAVAVDQLDKWFLEGRAVRIPADLTDFDTPSR</sequence>
<dbReference type="RefSeq" id="WP_369277610.1">
    <property type="nucleotide sequence ID" value="NZ_JBJVMW010000013.1"/>
</dbReference>
<gene>
    <name evidence="2" type="ORF">ACKI1S_36215</name>
</gene>
<dbReference type="Pfam" id="PF13087">
    <property type="entry name" value="AAA_12"/>
    <property type="match status" value="1"/>
</dbReference>
<dbReference type="EMBL" id="JBJVNE010000022">
    <property type="protein sequence ID" value="MFM9651586.1"/>
    <property type="molecule type" value="Genomic_DNA"/>
</dbReference>
<dbReference type="InterPro" id="IPR047187">
    <property type="entry name" value="SF1_C_Upf1"/>
</dbReference>
<evidence type="ECO:0000259" key="1">
    <source>
        <dbReference type="PROSITE" id="PS50011"/>
    </source>
</evidence>
<comment type="caution">
    <text evidence="2">The sequence shown here is derived from an EMBL/GenBank/DDBJ whole genome shotgun (WGS) entry which is preliminary data.</text>
</comment>
<dbReference type="CDD" id="cd18808">
    <property type="entry name" value="SF1_C_Upf1"/>
    <property type="match status" value="1"/>
</dbReference>
<dbReference type="SMART" id="SM00220">
    <property type="entry name" value="S_TKc"/>
    <property type="match status" value="1"/>
</dbReference>
<dbReference type="InterPro" id="IPR045055">
    <property type="entry name" value="DNA2/NAM7-like"/>
</dbReference>
<dbReference type="InterPro" id="IPR041679">
    <property type="entry name" value="DNA2/NAM7-like_C"/>
</dbReference>
<dbReference type="PANTHER" id="PTHR10887">
    <property type="entry name" value="DNA2/NAM7 HELICASE FAMILY"/>
    <property type="match status" value="1"/>
</dbReference>